<comment type="caution">
    <text evidence="2">The sequence shown here is derived from an EMBL/GenBank/DDBJ whole genome shotgun (WGS) entry which is preliminary data.</text>
</comment>
<dbReference type="AlphaFoldDB" id="A0A8X6FMF5"/>
<name>A0A8X6FMF5_TRICU</name>
<proteinExistence type="predicted"/>
<evidence type="ECO:0000313" key="3">
    <source>
        <dbReference type="Proteomes" id="UP000887116"/>
    </source>
</evidence>
<dbReference type="EMBL" id="BMAO01022692">
    <property type="protein sequence ID" value="GFQ83697.1"/>
    <property type="molecule type" value="Genomic_DNA"/>
</dbReference>
<feature type="region of interest" description="Disordered" evidence="1">
    <location>
        <begin position="1"/>
        <end position="37"/>
    </location>
</feature>
<evidence type="ECO:0000256" key="1">
    <source>
        <dbReference type="SAM" id="MobiDB-lite"/>
    </source>
</evidence>
<accession>A0A8X6FMF5</accession>
<sequence>MDHSQANHVFGSEGSDAQRRNHESNSAKAKSKPAGRIRGRVAGIGNCSHLSSYTEPYPSSFIISDPRGCIQGYLGRGQLHDLYPMTSAVVDGGR</sequence>
<protein>
    <submittedName>
        <fullName evidence="2">Uncharacterized protein</fullName>
    </submittedName>
</protein>
<keyword evidence="3" id="KW-1185">Reference proteome</keyword>
<reference evidence="2" key="1">
    <citation type="submission" date="2020-07" db="EMBL/GenBank/DDBJ databases">
        <title>Multicomponent nature underlies the extraordinary mechanical properties of spider dragline silk.</title>
        <authorList>
            <person name="Kono N."/>
            <person name="Nakamura H."/>
            <person name="Mori M."/>
            <person name="Yoshida Y."/>
            <person name="Ohtoshi R."/>
            <person name="Malay A.D."/>
            <person name="Moran D.A.P."/>
            <person name="Tomita M."/>
            <person name="Numata K."/>
            <person name="Arakawa K."/>
        </authorList>
    </citation>
    <scope>NUCLEOTIDE SEQUENCE</scope>
</reference>
<organism evidence="2 3">
    <name type="scientific">Trichonephila clavata</name>
    <name type="common">Joro spider</name>
    <name type="synonym">Nephila clavata</name>
    <dbReference type="NCBI Taxonomy" id="2740835"/>
    <lineage>
        <taxon>Eukaryota</taxon>
        <taxon>Metazoa</taxon>
        <taxon>Ecdysozoa</taxon>
        <taxon>Arthropoda</taxon>
        <taxon>Chelicerata</taxon>
        <taxon>Arachnida</taxon>
        <taxon>Araneae</taxon>
        <taxon>Araneomorphae</taxon>
        <taxon>Entelegynae</taxon>
        <taxon>Araneoidea</taxon>
        <taxon>Nephilidae</taxon>
        <taxon>Trichonephila</taxon>
    </lineage>
</organism>
<evidence type="ECO:0000313" key="2">
    <source>
        <dbReference type="EMBL" id="GFQ83697.1"/>
    </source>
</evidence>
<dbReference type="OrthoDB" id="10289988at2759"/>
<feature type="compositionally biased region" description="Basic and acidic residues" evidence="1">
    <location>
        <begin position="16"/>
        <end position="25"/>
    </location>
</feature>
<gene>
    <name evidence="2" type="ORF">TNCT_624861</name>
</gene>
<dbReference type="Proteomes" id="UP000887116">
    <property type="component" value="Unassembled WGS sequence"/>
</dbReference>